<dbReference type="EMBL" id="BAABAE010000002">
    <property type="protein sequence ID" value="GAA3735498.1"/>
    <property type="molecule type" value="Genomic_DNA"/>
</dbReference>
<dbReference type="Gene3D" id="3.90.1150.10">
    <property type="entry name" value="Aspartate Aminotransferase, domain 1"/>
    <property type="match status" value="1"/>
</dbReference>
<gene>
    <name evidence="3" type="ORF">GCM10022239_09430</name>
</gene>
<dbReference type="InterPro" id="IPR000653">
    <property type="entry name" value="DegT/StrS_aminotransferase"/>
</dbReference>
<dbReference type="PANTHER" id="PTHR30244">
    <property type="entry name" value="TRANSAMINASE"/>
    <property type="match status" value="1"/>
</dbReference>
<dbReference type="GO" id="GO:0008483">
    <property type="term" value="F:transaminase activity"/>
    <property type="evidence" value="ECO:0007669"/>
    <property type="project" value="UniProtKB-KW"/>
</dbReference>
<proteinExistence type="inferred from homology"/>
<dbReference type="InterPro" id="IPR015421">
    <property type="entry name" value="PyrdxlP-dep_Trfase_major"/>
</dbReference>
<keyword evidence="3" id="KW-0808">Transferase</keyword>
<sequence>MQPHPTDDAYGPDMTRIYLSAPDVGQREEDAIIAAVRSGWIAPLGPEVDAFEQGIAERTGRQYAVALSSGTAALHLALLGQGIRPGDVVLTSTMTFAATANAIHYVGAEPFFIDSDETTGNIDPSLLEHVLADFAARGERVAAVLPVDLLGKPANYTLIEPLAAQYGVPVIADAAEAFGAYHEGRPAGAFGVSAAISFNGNKIMTTSGGGMLLTDDEKLAKHTRYLATQARQPVTHYEHTDIGYNYRLSNILAALGRAQLSRLDSMIARRRQHRAWYRELFEGVRGVTIFGGEDDAQDNVWLTSILVDPDVAGWRAAELSAALAADDIESRPLWKPMHLQPVFAGARSLVTGASERLFTTGLTLPSGSALDDSQMARIGQRVQEFLTKR</sequence>
<reference evidence="4" key="1">
    <citation type="journal article" date="2019" name="Int. J. Syst. Evol. Microbiol.">
        <title>The Global Catalogue of Microorganisms (GCM) 10K type strain sequencing project: providing services to taxonomists for standard genome sequencing and annotation.</title>
        <authorList>
            <consortium name="The Broad Institute Genomics Platform"/>
            <consortium name="The Broad Institute Genome Sequencing Center for Infectious Disease"/>
            <person name="Wu L."/>
            <person name="Ma J."/>
        </authorList>
    </citation>
    <scope>NUCLEOTIDE SEQUENCE [LARGE SCALE GENOMIC DNA]</scope>
    <source>
        <strain evidence="4">JCM 16949</strain>
    </source>
</reference>
<dbReference type="Gene3D" id="3.40.640.10">
    <property type="entry name" value="Type I PLP-dependent aspartate aminotransferase-like (Major domain)"/>
    <property type="match status" value="1"/>
</dbReference>
<evidence type="ECO:0000313" key="3">
    <source>
        <dbReference type="EMBL" id="GAA3735498.1"/>
    </source>
</evidence>
<keyword evidence="3" id="KW-0032">Aminotransferase</keyword>
<evidence type="ECO:0000256" key="2">
    <source>
        <dbReference type="RuleBase" id="RU004508"/>
    </source>
</evidence>
<dbReference type="Pfam" id="PF01041">
    <property type="entry name" value="DegT_DnrJ_EryC1"/>
    <property type="match status" value="1"/>
</dbReference>
<keyword evidence="2" id="KW-0663">Pyridoxal phosphate</keyword>
<evidence type="ECO:0000256" key="1">
    <source>
        <dbReference type="ARBA" id="ARBA00001933"/>
    </source>
</evidence>
<dbReference type="Proteomes" id="UP001501004">
    <property type="component" value="Unassembled WGS sequence"/>
</dbReference>
<dbReference type="PANTHER" id="PTHR30244:SF34">
    <property type="entry name" value="DTDP-4-AMINO-4,6-DIDEOXYGALACTOSE TRANSAMINASE"/>
    <property type="match status" value="1"/>
</dbReference>
<organism evidence="3 4">
    <name type="scientific">Leifsonella bigeumensis</name>
    <dbReference type="NCBI Taxonomy" id="433643"/>
    <lineage>
        <taxon>Bacteria</taxon>
        <taxon>Bacillati</taxon>
        <taxon>Actinomycetota</taxon>
        <taxon>Actinomycetes</taxon>
        <taxon>Micrococcales</taxon>
        <taxon>Microbacteriaceae</taxon>
        <taxon>Leifsonella</taxon>
    </lineage>
</organism>
<comment type="similarity">
    <text evidence="2">Belongs to the DegT/DnrJ/EryC1 family.</text>
</comment>
<evidence type="ECO:0000313" key="4">
    <source>
        <dbReference type="Proteomes" id="UP001501004"/>
    </source>
</evidence>
<dbReference type="InterPro" id="IPR015422">
    <property type="entry name" value="PyrdxlP-dep_Trfase_small"/>
</dbReference>
<dbReference type="PIRSF" id="PIRSF000390">
    <property type="entry name" value="PLP_StrS"/>
    <property type="match status" value="1"/>
</dbReference>
<name>A0ABP7FEB0_9MICO</name>
<comment type="cofactor">
    <cofactor evidence="1">
        <name>pyridoxal 5'-phosphate</name>
        <dbReference type="ChEBI" id="CHEBI:597326"/>
    </cofactor>
</comment>
<dbReference type="SUPFAM" id="SSF53383">
    <property type="entry name" value="PLP-dependent transferases"/>
    <property type="match status" value="1"/>
</dbReference>
<dbReference type="CDD" id="cd00616">
    <property type="entry name" value="AHBA_syn"/>
    <property type="match status" value="1"/>
</dbReference>
<protein>
    <submittedName>
        <fullName evidence="3">Aminotransferase class I/II-fold pyridoxal phosphate-dependent enzyme</fullName>
    </submittedName>
</protein>
<accession>A0ABP7FEB0</accession>
<keyword evidence="4" id="KW-1185">Reference proteome</keyword>
<dbReference type="InterPro" id="IPR015424">
    <property type="entry name" value="PyrdxlP-dep_Trfase"/>
</dbReference>
<comment type="caution">
    <text evidence="3">The sequence shown here is derived from an EMBL/GenBank/DDBJ whole genome shotgun (WGS) entry which is preliminary data.</text>
</comment>